<dbReference type="RefSeq" id="WP_216318505.1">
    <property type="nucleotide sequence ID" value="NZ_JAHKRT010000001.1"/>
</dbReference>
<evidence type="ECO:0000313" key="1">
    <source>
        <dbReference type="EMBL" id="MBU3076399.1"/>
    </source>
</evidence>
<protein>
    <submittedName>
        <fullName evidence="1">Uncharacterized protein</fullName>
    </submittedName>
</protein>
<reference evidence="1 2" key="1">
    <citation type="submission" date="2021-06" db="EMBL/GenBank/DDBJ databases">
        <title>Sphingomonas sp. XMGL2, whole genome shotgun sequencing project.</title>
        <authorList>
            <person name="Zhao G."/>
            <person name="Shen L."/>
        </authorList>
    </citation>
    <scope>NUCLEOTIDE SEQUENCE [LARGE SCALE GENOMIC DNA]</scope>
    <source>
        <strain evidence="1 2">XMGL2</strain>
    </source>
</reference>
<sequence>MIATNFLPLNHGQVAETVSALVIAEGTASHGYCASRSLAQGPDASRNIADALHYLCVLYGRQPDMIDLASLRHPATQAGHFLAEAADAFAAERLYLAQLAVAAGPQPSTPGQADSQGAVLGHNHALAMLARSDRHGTAFGAAAALLVDWHEVRALLDLAAHRLGVDVPACLLPVPAETLAIAALLAETPAVERAIAFGAQQFLFQQRGMWSLLEAREIARRNS</sequence>
<dbReference type="InterPro" id="IPR054248">
    <property type="entry name" value="DUF6975"/>
</dbReference>
<dbReference type="Proteomes" id="UP000776276">
    <property type="component" value="Unassembled WGS sequence"/>
</dbReference>
<name>A0ABS6BE16_9SPHN</name>
<gene>
    <name evidence="1" type="ORF">KOF26_00855</name>
</gene>
<organism evidence="1 2">
    <name type="scientific">Sphingomonas quercus</name>
    <dbReference type="NCBI Taxonomy" id="2842451"/>
    <lineage>
        <taxon>Bacteria</taxon>
        <taxon>Pseudomonadati</taxon>
        <taxon>Pseudomonadota</taxon>
        <taxon>Alphaproteobacteria</taxon>
        <taxon>Sphingomonadales</taxon>
        <taxon>Sphingomonadaceae</taxon>
        <taxon>Sphingomonas</taxon>
    </lineage>
</organism>
<dbReference type="EMBL" id="JAHKRT010000001">
    <property type="protein sequence ID" value="MBU3076399.1"/>
    <property type="molecule type" value="Genomic_DNA"/>
</dbReference>
<evidence type="ECO:0000313" key="2">
    <source>
        <dbReference type="Proteomes" id="UP000776276"/>
    </source>
</evidence>
<keyword evidence="2" id="KW-1185">Reference proteome</keyword>
<accession>A0ABS6BE16</accession>
<proteinExistence type="predicted"/>
<comment type="caution">
    <text evidence="1">The sequence shown here is derived from an EMBL/GenBank/DDBJ whole genome shotgun (WGS) entry which is preliminary data.</text>
</comment>
<dbReference type="Pfam" id="PF22391">
    <property type="entry name" value="DUF6975"/>
    <property type="match status" value="1"/>
</dbReference>